<reference evidence="3" key="1">
    <citation type="submission" date="2016-11" db="EMBL/GenBank/DDBJ databases">
        <authorList>
            <person name="Varghese N."/>
            <person name="Submissions S."/>
        </authorList>
    </citation>
    <scope>NUCLEOTIDE SEQUENCE [LARGE SCALE GENOMIC DNA]</scope>
    <source>
        <strain evidence="3">DSM 44671</strain>
    </source>
</reference>
<evidence type="ECO:0000313" key="3">
    <source>
        <dbReference type="Proteomes" id="UP000182740"/>
    </source>
</evidence>
<proteinExistence type="predicted"/>
<evidence type="ECO:0000256" key="1">
    <source>
        <dbReference type="SAM" id="Phobius"/>
    </source>
</evidence>
<feature type="transmembrane region" description="Helical" evidence="1">
    <location>
        <begin position="46"/>
        <end position="73"/>
    </location>
</feature>
<protein>
    <recommendedName>
        <fullName evidence="4">Type VII ESX secretion system translocon, EccE</fullName>
    </recommendedName>
</protein>
<gene>
    <name evidence="2" type="ORF">SAMN04489730_0165</name>
</gene>
<evidence type="ECO:0008006" key="4">
    <source>
        <dbReference type="Google" id="ProtNLM"/>
    </source>
</evidence>
<dbReference type="AlphaFoldDB" id="A0A1K1LRI1"/>
<dbReference type="EMBL" id="FPJG01000002">
    <property type="protein sequence ID" value="SFW13479.1"/>
    <property type="molecule type" value="Genomic_DNA"/>
</dbReference>
<dbReference type="Proteomes" id="UP000182740">
    <property type="component" value="Unassembled WGS sequence"/>
</dbReference>
<accession>A0A1K1LRI1</accession>
<keyword evidence="3" id="KW-1185">Reference proteome</keyword>
<keyword evidence="1" id="KW-1133">Transmembrane helix</keyword>
<feature type="transmembrane region" description="Helical" evidence="1">
    <location>
        <begin position="21"/>
        <end position="40"/>
    </location>
</feature>
<sequence>MVRTYGAWRRRRGFEVLGLPAGHLAWLLSAVCLPMVIALIDSEAGLWAAIPGVLVVIAVLVRSDGTPWVVLLARRWVWHRAYRRGMTSYRSELVTRVAGAPYLPGPLAPLELLAVRQITGAPAGWMWDRRGGFLTTQVRLGSTGTLLAEEAAAEGWVAAFGAWQAALGYVPGVRSVAIVVDTAPSSISRVRDYVDEHAVDDAPDLARRLMADVLAELPAQSAEMHVWAAVTLDPRKLPTRPTTMAEATAEASVALTGIVEGLASGGVSVLGRATPGWTASRVRAAFDPAARGQVDRDQTGEAAVSWQQAGPQAATEQWDHLQHDSGWSVTYALRELPAARVRHDVLRRLMAPGAWPRRVALLYRPYPADLAASVVDAELQAAAVRRTAARKAKRDFSVREQVDAALATATAVEQARGAGLGEPSILVTVTTLAEADLAAACADLESRARGARLKLQRMYGAQLLGFAATLGVGVDPYELAARTPGRSK</sequence>
<dbReference type="NCBIfam" id="NF042935">
    <property type="entry name" value="SCO6880_fam"/>
    <property type="match status" value="1"/>
</dbReference>
<dbReference type="STRING" id="546364.SAMN04489730_0165"/>
<keyword evidence="1" id="KW-0472">Membrane</keyword>
<organism evidence="2 3">
    <name type="scientific">Amycolatopsis australiensis</name>
    <dbReference type="NCBI Taxonomy" id="546364"/>
    <lineage>
        <taxon>Bacteria</taxon>
        <taxon>Bacillati</taxon>
        <taxon>Actinomycetota</taxon>
        <taxon>Actinomycetes</taxon>
        <taxon>Pseudonocardiales</taxon>
        <taxon>Pseudonocardiaceae</taxon>
        <taxon>Amycolatopsis</taxon>
    </lineage>
</organism>
<evidence type="ECO:0000313" key="2">
    <source>
        <dbReference type="EMBL" id="SFW13479.1"/>
    </source>
</evidence>
<dbReference type="InterPro" id="IPR049978">
    <property type="entry name" value="SCO6880-like"/>
</dbReference>
<name>A0A1K1LRI1_9PSEU</name>
<keyword evidence="1" id="KW-0812">Transmembrane</keyword>